<sequence length="102" mass="11824">MCRPLVTLAPEDDRVTTAWPRARCTPLIASLLQRSCRYEALVREETFTALARKLERMLLKAYPLDIAVVSEDELRWRLRHIVRRLLKSKDCVALQPNNYAAS</sequence>
<dbReference type="OrthoDB" id="62666at2759"/>
<dbReference type="InParanoid" id="T0QM17"/>
<organism evidence="1 2">
    <name type="scientific">Saprolegnia diclina (strain VS20)</name>
    <dbReference type="NCBI Taxonomy" id="1156394"/>
    <lineage>
        <taxon>Eukaryota</taxon>
        <taxon>Sar</taxon>
        <taxon>Stramenopiles</taxon>
        <taxon>Oomycota</taxon>
        <taxon>Saprolegniomycetes</taxon>
        <taxon>Saprolegniales</taxon>
        <taxon>Saprolegniaceae</taxon>
        <taxon>Saprolegnia</taxon>
    </lineage>
</organism>
<reference evidence="1 2" key="1">
    <citation type="submission" date="2012-04" db="EMBL/GenBank/DDBJ databases">
        <title>The Genome Sequence of Saprolegnia declina VS20.</title>
        <authorList>
            <consortium name="The Broad Institute Genome Sequencing Platform"/>
            <person name="Russ C."/>
            <person name="Nusbaum C."/>
            <person name="Tyler B."/>
            <person name="van West P."/>
            <person name="Dieguez-Uribeondo J."/>
            <person name="de Bruijn I."/>
            <person name="Tripathy S."/>
            <person name="Jiang R."/>
            <person name="Young S.K."/>
            <person name="Zeng Q."/>
            <person name="Gargeya S."/>
            <person name="Fitzgerald M."/>
            <person name="Haas B."/>
            <person name="Abouelleil A."/>
            <person name="Alvarado L."/>
            <person name="Arachchi H.M."/>
            <person name="Berlin A."/>
            <person name="Chapman S.B."/>
            <person name="Goldberg J."/>
            <person name="Griggs A."/>
            <person name="Gujja S."/>
            <person name="Hansen M."/>
            <person name="Howarth C."/>
            <person name="Imamovic A."/>
            <person name="Larimer J."/>
            <person name="McCowen C."/>
            <person name="Montmayeur A."/>
            <person name="Murphy C."/>
            <person name="Neiman D."/>
            <person name="Pearson M."/>
            <person name="Priest M."/>
            <person name="Roberts A."/>
            <person name="Saif S."/>
            <person name="Shea T."/>
            <person name="Sisk P."/>
            <person name="Sykes S."/>
            <person name="Wortman J."/>
            <person name="Nusbaum C."/>
            <person name="Birren B."/>
        </authorList>
    </citation>
    <scope>NUCLEOTIDE SEQUENCE [LARGE SCALE GENOMIC DNA]</scope>
    <source>
        <strain evidence="1 2">VS20</strain>
    </source>
</reference>
<dbReference type="EMBL" id="JH767139">
    <property type="protein sequence ID" value="EQC39114.1"/>
    <property type="molecule type" value="Genomic_DNA"/>
</dbReference>
<gene>
    <name evidence="1" type="ORF">SDRG_03322</name>
</gene>
<proteinExistence type="predicted"/>
<name>T0QM17_SAPDV</name>
<dbReference type="RefSeq" id="XP_008607175.1">
    <property type="nucleotide sequence ID" value="XM_008608953.1"/>
</dbReference>
<evidence type="ECO:0000313" key="1">
    <source>
        <dbReference type="EMBL" id="EQC39114.1"/>
    </source>
</evidence>
<evidence type="ECO:0000313" key="2">
    <source>
        <dbReference type="Proteomes" id="UP000030762"/>
    </source>
</evidence>
<protein>
    <submittedName>
        <fullName evidence="1">Uncharacterized protein</fullName>
    </submittedName>
</protein>
<keyword evidence="2" id="KW-1185">Reference proteome</keyword>
<dbReference type="Proteomes" id="UP000030762">
    <property type="component" value="Unassembled WGS sequence"/>
</dbReference>
<dbReference type="AlphaFoldDB" id="T0QM17"/>
<dbReference type="OMA" id="WPRARCT"/>
<accession>T0QM17</accession>
<dbReference type="GeneID" id="19944049"/>
<dbReference type="VEuPathDB" id="FungiDB:SDRG_03322"/>